<name>A0A1B3XK84_9BACI</name>
<keyword evidence="1" id="KW-0732">Signal</keyword>
<dbReference type="InterPro" id="IPR029050">
    <property type="entry name" value="Immunoprotect_excell_Ig-like"/>
</dbReference>
<gene>
    <name evidence="3" type="ORF">ABE28_004635</name>
</gene>
<dbReference type="KEGG" id="bmur:ABE28_004635"/>
<evidence type="ECO:0000313" key="4">
    <source>
        <dbReference type="Proteomes" id="UP000077926"/>
    </source>
</evidence>
<accession>A0A1B3XK84</accession>
<sequence>MIHIKNLARYSIDKLGGTMKSIKNNLFIVFIIALMVMVSACTTEKNDEKTDLNKTIRSNKIDMVVTDLVVSNSQSEKKDTIMLEVEMEFKNNSKSDYGIGAHDFKVKDQDGKIHDVYGMEPDNFGDVLPPGKSMKGTGYYEVPKNTKNVSFIYQPKEESLAEWKLTVPERKR</sequence>
<dbReference type="STRING" id="264697.ABE28_004635"/>
<dbReference type="Proteomes" id="UP000077926">
    <property type="component" value="Chromosome"/>
</dbReference>
<dbReference type="EMBL" id="CP017080">
    <property type="protein sequence ID" value="AOH53627.1"/>
    <property type="molecule type" value="Genomic_DNA"/>
</dbReference>
<protein>
    <recommendedName>
        <fullName evidence="2">DUF4352 domain-containing protein</fullName>
    </recommendedName>
</protein>
<feature type="domain" description="DUF4352" evidence="2">
    <location>
        <begin position="51"/>
        <end position="155"/>
    </location>
</feature>
<evidence type="ECO:0000256" key="1">
    <source>
        <dbReference type="ARBA" id="ARBA00022729"/>
    </source>
</evidence>
<proteinExistence type="predicted"/>
<keyword evidence="4" id="KW-1185">Reference proteome</keyword>
<organism evidence="3 4">
    <name type="scientific">Peribacillus muralis</name>
    <dbReference type="NCBI Taxonomy" id="264697"/>
    <lineage>
        <taxon>Bacteria</taxon>
        <taxon>Bacillati</taxon>
        <taxon>Bacillota</taxon>
        <taxon>Bacilli</taxon>
        <taxon>Bacillales</taxon>
        <taxon>Bacillaceae</taxon>
        <taxon>Peribacillus</taxon>
    </lineage>
</organism>
<evidence type="ECO:0000313" key="3">
    <source>
        <dbReference type="EMBL" id="AOH53627.1"/>
    </source>
</evidence>
<dbReference type="InterPro" id="IPR029051">
    <property type="entry name" value="DUF4352"/>
</dbReference>
<dbReference type="Pfam" id="PF11611">
    <property type="entry name" value="DUF4352"/>
    <property type="match status" value="1"/>
</dbReference>
<dbReference type="OrthoDB" id="2360543at2"/>
<dbReference type="AlphaFoldDB" id="A0A1B3XK84"/>
<dbReference type="Gene3D" id="2.60.40.1240">
    <property type="match status" value="1"/>
</dbReference>
<evidence type="ECO:0000259" key="2">
    <source>
        <dbReference type="Pfam" id="PF11611"/>
    </source>
</evidence>
<reference evidence="3 4" key="1">
    <citation type="submission" date="2016-08" db="EMBL/GenBank/DDBJ databases">
        <title>Complete genome sequence of Bacillus muralis G25-68, a strain with toxicity to nematodes.</title>
        <authorList>
            <person name="Zheng Z."/>
        </authorList>
    </citation>
    <scope>NUCLEOTIDE SEQUENCE [LARGE SCALE GENOMIC DNA]</scope>
    <source>
        <strain evidence="3 4">G25-68</strain>
    </source>
</reference>